<dbReference type="RefSeq" id="WP_120600675.1">
    <property type="nucleotide sequence ID" value="NZ_JABFJX010000005.1"/>
</dbReference>
<dbReference type="OrthoDB" id="5481567at2"/>
<dbReference type="PROSITE" id="PS50104">
    <property type="entry name" value="TIR"/>
    <property type="match status" value="1"/>
</dbReference>
<dbReference type="InterPro" id="IPR000157">
    <property type="entry name" value="TIR_dom"/>
</dbReference>
<dbReference type="EMBL" id="RAWE01000003">
    <property type="protein sequence ID" value="RKH07449.1"/>
    <property type="molecule type" value="Genomic_DNA"/>
</dbReference>
<evidence type="ECO:0000313" key="3">
    <source>
        <dbReference type="Proteomes" id="UP000268313"/>
    </source>
</evidence>
<name>A0A3A8KJY6_9BACT</name>
<dbReference type="Gene3D" id="3.40.50.10140">
    <property type="entry name" value="Toll/interleukin-1 receptor homology (TIR) domain"/>
    <property type="match status" value="1"/>
</dbReference>
<dbReference type="SMART" id="SM00255">
    <property type="entry name" value="TIR"/>
    <property type="match status" value="1"/>
</dbReference>
<dbReference type="Pfam" id="PF13676">
    <property type="entry name" value="TIR_2"/>
    <property type="match status" value="1"/>
</dbReference>
<proteinExistence type="predicted"/>
<evidence type="ECO:0000259" key="1">
    <source>
        <dbReference type="PROSITE" id="PS50104"/>
    </source>
</evidence>
<feature type="domain" description="TIR" evidence="1">
    <location>
        <begin position="1"/>
        <end position="133"/>
    </location>
</feature>
<comment type="caution">
    <text evidence="2">The sequence shown here is derived from an EMBL/GenBank/DDBJ whole genome shotgun (WGS) entry which is preliminary data.</text>
</comment>
<organism evidence="2 3">
    <name type="scientific">Corallococcus carmarthensis</name>
    <dbReference type="NCBI Taxonomy" id="2316728"/>
    <lineage>
        <taxon>Bacteria</taxon>
        <taxon>Pseudomonadati</taxon>
        <taxon>Myxococcota</taxon>
        <taxon>Myxococcia</taxon>
        <taxon>Myxococcales</taxon>
        <taxon>Cystobacterineae</taxon>
        <taxon>Myxococcaceae</taxon>
        <taxon>Corallococcus</taxon>
    </lineage>
</organism>
<gene>
    <name evidence="2" type="ORF">D7X32_01410</name>
</gene>
<reference evidence="3" key="1">
    <citation type="submission" date="2018-09" db="EMBL/GenBank/DDBJ databases">
        <authorList>
            <person name="Livingstone P.G."/>
            <person name="Whitworth D.E."/>
        </authorList>
    </citation>
    <scope>NUCLEOTIDE SEQUENCE [LARGE SCALE GENOMIC DNA]</scope>
    <source>
        <strain evidence="3">CA043D</strain>
    </source>
</reference>
<keyword evidence="3" id="KW-1185">Reference proteome</keyword>
<dbReference type="Gene3D" id="3.40.50.300">
    <property type="entry name" value="P-loop containing nucleotide triphosphate hydrolases"/>
    <property type="match status" value="1"/>
</dbReference>
<keyword evidence="2" id="KW-0675">Receptor</keyword>
<dbReference type="InterPro" id="IPR035897">
    <property type="entry name" value="Toll_tir_struct_dom_sf"/>
</dbReference>
<accession>A0A3A8KJY6</accession>
<dbReference type="Proteomes" id="UP000268313">
    <property type="component" value="Unassembled WGS sequence"/>
</dbReference>
<protein>
    <submittedName>
        <fullName evidence="2">Toll/interleukin-1 receptor domain-containing protein</fullName>
    </submittedName>
</protein>
<sequence length="1380" mass="153059">MATIFLSYAREDERKVARLEEALRRANHTVWWDRTGLRAGEPFPSRIGQEIARAEFVVVCLSRGACESRWVEREVDLALQRQLAGRDCRVIPVRLENVALLPALRACHAVDVFPEGHWERGVQELLRAVAEPGTQVPPTPLPVTSLAAPTDPVQALVRGITELPEDLAHRIESFLRHYVGAPSRRAAPFGGRAGELSALDTWLASGTEAPYRLLLAPGGQGKSALLAQWVSRLAARSDVAVAYMPVSVRFQTNLAGAILSALGARLAFLHGEAVPSRRDMTLETWRRLISDALTRPLKDGRPLLVLLDGIDEAADLDLGPALFPQAPLPGLRVLLSARQMVARDAVWWRQELGWERARLASVSGLEHLDRDGVEEAIEQLGPPLGDFARDSARVDELYRLTEGAPLVLSLYLAEWEEQGRPVHEPAGMGTLHPGLTGYFERWWSEQLKLWGAQAAQHERAVWNLLGLLACALGPMRRDEVLKLLRADTDLELVEMLRPLARFIIGNGRDQGYTFTHPGLGTYFAGQLSTGDRRRWKERFLEWGEESLRGLATGDVTPAEVPPYLFQYLGAHLEEARSGASTMLRLVSDEWRRAVEARDSTLASFLTDLERASRAVQREAELAARRGATSAVADEIRCAMARASVHTLAQDIPPLLLRRLVQHGEWTLSQCRAYARQIPDVVGRVTALIALGKACPGEEEECLREAIEHTFRAPEDTLEYALRELAPHLSPKLAAQVIDTARQLRPASFRARVLAFLANHQPEANKDELVKEVVSFAAAARQNTKQLILGELSPDLRLHHGITEIESHGSHVPLDLGLALNQLLGDEDAMREGQRALHEAWKRHAVEPAKLPGAPARSDLPRLTKAAFAIPNEFARGTAIESLAPFLEQDSIDEAVRAVDRLPTPHVQARVLASLAERTPAPGRQERLHQALALARKVQDSWALVDACIGIAARLPFPTRKPVLVELGTRLRSEQPHWHRLMARLASVCEEPMRTGFLDEALAAANVRGLIFDWRGVFRVLGEAAGHPRVWETLGHLVAERRRDILNDTLDLLVPFIPEAFFQDALEAMFVHTQGWLARGGLRELAPRLPPESQRWVLDTSSHASRPGELVETLVALLPSLERHLLPQARDLVARCTGSGRAVVLGALLPRLSISEREPVLWEAFELLRSESPTDMDIAEFLRLVTPLLPDVLAEEAISVAQSMNTGDLQTEALASLVVRFPGRPDVLTGALSGCLQYSLVWTEEPLLKIAPHIPVDLLPMLFQLAREQPEPEARAVVLGTLAKMGNSARHIEALEEAFREACHAASRQSAFHLLAPELRRLPREQLRRLWAEMLPTLSARPRRELLSDLEALAPVLLFLGGEQELVRTIHTILDVGTWWS</sequence>
<dbReference type="SUPFAM" id="SSF52200">
    <property type="entry name" value="Toll/Interleukin receptor TIR domain"/>
    <property type="match status" value="1"/>
</dbReference>
<dbReference type="GO" id="GO:0007165">
    <property type="term" value="P:signal transduction"/>
    <property type="evidence" value="ECO:0007669"/>
    <property type="project" value="InterPro"/>
</dbReference>
<dbReference type="InterPro" id="IPR027417">
    <property type="entry name" value="P-loop_NTPase"/>
</dbReference>
<dbReference type="SUPFAM" id="SSF52540">
    <property type="entry name" value="P-loop containing nucleoside triphosphate hydrolases"/>
    <property type="match status" value="1"/>
</dbReference>
<evidence type="ECO:0000313" key="2">
    <source>
        <dbReference type="EMBL" id="RKH07449.1"/>
    </source>
</evidence>